<reference evidence="1" key="1">
    <citation type="journal article" date="2021" name="Proc. Natl. Acad. Sci. U.S.A.">
        <title>A Catalog of Tens of Thousands of Viruses from Human Metagenomes Reveals Hidden Associations with Chronic Diseases.</title>
        <authorList>
            <person name="Tisza M.J."/>
            <person name="Buck C.B."/>
        </authorList>
    </citation>
    <scope>NUCLEOTIDE SEQUENCE</scope>
    <source>
        <strain evidence="1">Ctbvd11</strain>
    </source>
</reference>
<sequence length="84" mass="9535">MAKKEETKKKGIRVANRQAWVDTFVYLCPQHRGGTGPGEYCENPDGTRTNCTGRCTYTGSGACEQVTQFFKTYLKFVNKEIEFL</sequence>
<proteinExistence type="predicted"/>
<protein>
    <submittedName>
        <fullName evidence="1">Uncharacterized protein</fullName>
    </submittedName>
</protein>
<organism evidence="1">
    <name type="scientific">Siphoviridae sp. ctbvd11</name>
    <dbReference type="NCBI Taxonomy" id="2825567"/>
    <lineage>
        <taxon>Viruses</taxon>
        <taxon>Duplodnaviria</taxon>
        <taxon>Heunggongvirae</taxon>
        <taxon>Uroviricota</taxon>
        <taxon>Caudoviricetes</taxon>
    </lineage>
</organism>
<accession>A0A8S5QDZ8</accession>
<dbReference type="EMBL" id="BK015636">
    <property type="protein sequence ID" value="DAE17170.1"/>
    <property type="molecule type" value="Genomic_DNA"/>
</dbReference>
<name>A0A8S5QDZ8_9CAUD</name>
<evidence type="ECO:0000313" key="1">
    <source>
        <dbReference type="EMBL" id="DAE17170.1"/>
    </source>
</evidence>